<dbReference type="InterPro" id="IPR013784">
    <property type="entry name" value="Carb-bd-like_fold"/>
</dbReference>
<evidence type="ECO:0000256" key="3">
    <source>
        <dbReference type="ARBA" id="ARBA00023237"/>
    </source>
</evidence>
<evidence type="ECO:0000313" key="5">
    <source>
        <dbReference type="Proteomes" id="UP000248079"/>
    </source>
</evidence>
<dbReference type="AlphaFoldDB" id="A0A2V3ZRP6"/>
<dbReference type="GO" id="GO:0030246">
    <property type="term" value="F:carbohydrate binding"/>
    <property type="evidence" value="ECO:0007669"/>
    <property type="project" value="InterPro"/>
</dbReference>
<dbReference type="InterPro" id="IPR036942">
    <property type="entry name" value="Beta-barrel_TonB_sf"/>
</dbReference>
<dbReference type="GO" id="GO:0009279">
    <property type="term" value="C:cell outer membrane"/>
    <property type="evidence" value="ECO:0007669"/>
    <property type="project" value="UniProtKB-SubCell"/>
</dbReference>
<reference evidence="4 5" key="1">
    <citation type="submission" date="2018-05" db="EMBL/GenBank/DDBJ databases">
        <title>Marinifilum breve JC075T sp. nov., a marine bacterium isolated from Yongle Blue Hole in the South China Sea.</title>
        <authorList>
            <person name="Fu T."/>
        </authorList>
    </citation>
    <scope>NUCLEOTIDE SEQUENCE [LARGE SCALE GENOMIC DNA]</scope>
    <source>
        <strain evidence="4 5">JC075</strain>
    </source>
</reference>
<dbReference type="EMBL" id="QFLI01000014">
    <property type="protein sequence ID" value="PXX95706.1"/>
    <property type="molecule type" value="Genomic_DNA"/>
</dbReference>
<evidence type="ECO:0000313" key="4">
    <source>
        <dbReference type="EMBL" id="PXX95706.1"/>
    </source>
</evidence>
<dbReference type="Gene3D" id="2.60.40.1120">
    <property type="entry name" value="Carboxypeptidase-like, regulatory domain"/>
    <property type="match status" value="1"/>
</dbReference>
<gene>
    <name evidence="4" type="ORF">DF185_21675</name>
</gene>
<keyword evidence="3" id="KW-0998">Cell outer membrane</keyword>
<evidence type="ECO:0000256" key="1">
    <source>
        <dbReference type="ARBA" id="ARBA00004442"/>
    </source>
</evidence>
<evidence type="ECO:0000256" key="2">
    <source>
        <dbReference type="ARBA" id="ARBA00023136"/>
    </source>
</evidence>
<dbReference type="Pfam" id="PF13715">
    <property type="entry name" value="CarbopepD_reg_2"/>
    <property type="match status" value="1"/>
</dbReference>
<dbReference type="Gene3D" id="2.40.170.20">
    <property type="entry name" value="TonB-dependent receptor, beta-barrel domain"/>
    <property type="match status" value="1"/>
</dbReference>
<keyword evidence="4" id="KW-0675">Receptor</keyword>
<proteinExistence type="predicted"/>
<protein>
    <submittedName>
        <fullName evidence="4">TonB-dependent receptor</fullName>
    </submittedName>
</protein>
<keyword evidence="2" id="KW-0472">Membrane</keyword>
<organism evidence="4 5">
    <name type="scientific">Marinifilum breve</name>
    <dbReference type="NCBI Taxonomy" id="2184082"/>
    <lineage>
        <taxon>Bacteria</taxon>
        <taxon>Pseudomonadati</taxon>
        <taxon>Bacteroidota</taxon>
        <taxon>Bacteroidia</taxon>
        <taxon>Marinilabiliales</taxon>
        <taxon>Marinifilaceae</taxon>
    </lineage>
</organism>
<dbReference type="InterPro" id="IPR037066">
    <property type="entry name" value="Plug_dom_sf"/>
</dbReference>
<dbReference type="Gene3D" id="2.170.130.10">
    <property type="entry name" value="TonB-dependent receptor, plug domain"/>
    <property type="match status" value="1"/>
</dbReference>
<accession>A0A2V3ZRP6</accession>
<dbReference type="SUPFAM" id="SSF49452">
    <property type="entry name" value="Starch-binding domain-like"/>
    <property type="match status" value="1"/>
</dbReference>
<comment type="caution">
    <text evidence="4">The sequence shown here is derived from an EMBL/GenBank/DDBJ whole genome shotgun (WGS) entry which is preliminary data.</text>
</comment>
<dbReference type="SUPFAM" id="SSF56935">
    <property type="entry name" value="Porins"/>
    <property type="match status" value="1"/>
</dbReference>
<sequence length="916" mass="104042">MEFAFTRGEVGSSEYLTVLIKLFNFMKKILLFLLMGVLSSFALHAQTGNVSGKVRNSVDRNYLSQVKVEVLGTNLSTFTDAEGNFLISEVPQGKHLLEFILQDFKSVSMAVNVVAGSTIDLKVVELVPSALSQSLKDFDFSSLTDEELDDEGSKENISGLLASSKDVFVSNAGYVFSQLRFKTRGYSTDNTSIRMNGMLMNDMENGRGYWYKWGGLNDATRNQEIYYGLGSNDFGFGGVGGTTNINTSAKDQRVGTKLVYSRSNKSYANRVMATHSTGLMENGWAFTVSGSRRWGDEGYVDATFYDAYSYFLSAYKQLNDNHSINFTVFAAPSERGKGGASTQEVYDLVGDNYYNPYWGYQNGDKRNSRVSKSHQPVFMLNHDWKINEKSNLKTGVSYTFGRNGSTRLGWFNAPDPRPDYYNKLPSNSANPEEVARLWKTDPKVRHIDWDRMYQVNSNDPNAQYYVEENRYDAEQLMANTTYTKEINNNWNLTAGLDYTYYIGSRFNVMDDLLGAEYLLDYDKYAPTSMRDNDLNNPDRKVKEGDTFGFDYDIHLRKAGFFAQTDFVYNQWEGYIGAEVSQTKMWREGNMRKAIFADQSYGESSKKDFTNFGVKGGLTYKLNGRNYFTANAAYQTRAPFLRNAFESARTRNKWVDNLEEEKIMSFDAGYQLRSPFVKASIKGFYTRFEDQTQVRNYFTSNFQNGQSAFVNAILTGIDKEHMGVELGVEAKLTPTLTAIFAASKGQYIYDSRPEMKEVAVDIDLESETNTVYAKNFYVPGTPQTAATVGLKYSSPKYWWAGINANYYDDTYLDFHPARRTSKAVEGLTPGSDDWNTTINQRQLDEAFTLDLNVGKSWKINDYYISLNASVNNVLDDTDITTGGYEQSRSSVDSDRNFGDKLYYYYGRTYFVNLSVRF</sequence>
<name>A0A2V3ZRP6_9BACT</name>
<dbReference type="Proteomes" id="UP000248079">
    <property type="component" value="Unassembled WGS sequence"/>
</dbReference>
<comment type="subcellular location">
    <subcellularLocation>
        <location evidence="1">Cell outer membrane</location>
    </subcellularLocation>
</comment>
<keyword evidence="5" id="KW-1185">Reference proteome</keyword>